<gene>
    <name evidence="7" type="ORF">EGT74_17010</name>
</gene>
<dbReference type="InterPro" id="IPR013740">
    <property type="entry name" value="Redoxin"/>
</dbReference>
<evidence type="ECO:0000256" key="4">
    <source>
        <dbReference type="ARBA" id="ARBA00023284"/>
    </source>
</evidence>
<dbReference type="GO" id="GO:0030313">
    <property type="term" value="C:cell envelope"/>
    <property type="evidence" value="ECO:0007669"/>
    <property type="project" value="UniProtKB-SubCell"/>
</dbReference>
<evidence type="ECO:0000256" key="2">
    <source>
        <dbReference type="ARBA" id="ARBA00022748"/>
    </source>
</evidence>
<dbReference type="PANTHER" id="PTHR42852:SF6">
    <property type="entry name" value="THIOL:DISULFIDE INTERCHANGE PROTEIN DSBE"/>
    <property type="match status" value="1"/>
</dbReference>
<reference evidence="7 8" key="1">
    <citation type="submission" date="2018-11" db="EMBL/GenBank/DDBJ databases">
        <title>Chitinophaga lutea sp.nov., isolate from arsenic contaminated soil.</title>
        <authorList>
            <person name="Zong Y."/>
        </authorList>
    </citation>
    <scope>NUCLEOTIDE SEQUENCE [LARGE SCALE GENOMIC DNA]</scope>
    <source>
        <strain evidence="7 8">ZY74</strain>
    </source>
</reference>
<evidence type="ECO:0000256" key="1">
    <source>
        <dbReference type="ARBA" id="ARBA00004196"/>
    </source>
</evidence>
<keyword evidence="3" id="KW-1015">Disulfide bond</keyword>
<dbReference type="Proteomes" id="UP000278351">
    <property type="component" value="Unassembled WGS sequence"/>
</dbReference>
<keyword evidence="8" id="KW-1185">Reference proteome</keyword>
<name>A0A3N4QAH2_9BACT</name>
<keyword evidence="2" id="KW-0201">Cytochrome c-type biogenesis</keyword>
<dbReference type="GO" id="GO:0016491">
    <property type="term" value="F:oxidoreductase activity"/>
    <property type="evidence" value="ECO:0007669"/>
    <property type="project" value="InterPro"/>
</dbReference>
<dbReference type="Pfam" id="PF08534">
    <property type="entry name" value="Redoxin"/>
    <property type="match status" value="1"/>
</dbReference>
<comment type="subcellular location">
    <subcellularLocation>
        <location evidence="1">Cell envelope</location>
    </subcellularLocation>
</comment>
<evidence type="ECO:0000313" key="7">
    <source>
        <dbReference type="EMBL" id="RPE08734.1"/>
    </source>
</evidence>
<comment type="caution">
    <text evidence="7">The sequence shown here is derived from an EMBL/GenBank/DDBJ whole genome shotgun (WGS) entry which is preliminary data.</text>
</comment>
<dbReference type="Gene3D" id="3.40.30.10">
    <property type="entry name" value="Glutaredoxin"/>
    <property type="match status" value="1"/>
</dbReference>
<dbReference type="GO" id="GO:0017004">
    <property type="term" value="P:cytochrome complex assembly"/>
    <property type="evidence" value="ECO:0007669"/>
    <property type="project" value="UniProtKB-KW"/>
</dbReference>
<sequence>MMNTIMKPALLLALMSPVALQAQKTALPKQITVQGKVKFAVPPGQPNKIWLSRDMGTGKPVVVDSTVLGDDLTYTFKIKQDHPGIYKLNIMYWDHISFWSDADVKISSRGYDTAKMKMKIPHFYFVEGSSDNNFINQMELNGTNGYLRMIEEYNEEYFAKQHKEKGGDSAWASYLATRKRYNPLREDAAQRQEVLMKIYEDRPVLIYALRSMAGTESKEKYAEALTKLDNLIKKYPWLTEAKDMKATILKNKAQAMKLQPGQPVPTISYPDELGQVQGLEQYKGKYLLIDFWASWCGPCRQAIPKVKELYAQYKDKGFDVVSVSIDTDKKAWRKAMEDEKMPWKQLLSDDKDKTMEQFQFSGIPTLYVVDPQGKIVSKHTGYGPGTEAEIKAIMEKGTTAKPAGERKVIPAMAM</sequence>
<proteinExistence type="predicted"/>
<dbReference type="InterPro" id="IPR036249">
    <property type="entry name" value="Thioredoxin-like_sf"/>
</dbReference>
<feature type="signal peptide" evidence="5">
    <location>
        <begin position="1"/>
        <end position="21"/>
    </location>
</feature>
<organism evidence="7 8">
    <name type="scientific">Chitinophaga lutea</name>
    <dbReference type="NCBI Taxonomy" id="2488634"/>
    <lineage>
        <taxon>Bacteria</taxon>
        <taxon>Pseudomonadati</taxon>
        <taxon>Bacteroidota</taxon>
        <taxon>Chitinophagia</taxon>
        <taxon>Chitinophagales</taxon>
        <taxon>Chitinophagaceae</taxon>
        <taxon>Chitinophaga</taxon>
    </lineage>
</organism>
<evidence type="ECO:0000256" key="3">
    <source>
        <dbReference type="ARBA" id="ARBA00023157"/>
    </source>
</evidence>
<dbReference type="SUPFAM" id="SSF52833">
    <property type="entry name" value="Thioredoxin-like"/>
    <property type="match status" value="1"/>
</dbReference>
<dbReference type="AlphaFoldDB" id="A0A3N4QAH2"/>
<dbReference type="InterPro" id="IPR013766">
    <property type="entry name" value="Thioredoxin_domain"/>
</dbReference>
<keyword evidence="5" id="KW-0732">Signal</keyword>
<dbReference type="PANTHER" id="PTHR42852">
    <property type="entry name" value="THIOL:DISULFIDE INTERCHANGE PROTEIN DSBE"/>
    <property type="match status" value="1"/>
</dbReference>
<dbReference type="CDD" id="cd02966">
    <property type="entry name" value="TlpA_like_family"/>
    <property type="match status" value="1"/>
</dbReference>
<accession>A0A3N4QAH2</accession>
<dbReference type="EMBL" id="RPDH01000002">
    <property type="protein sequence ID" value="RPE08734.1"/>
    <property type="molecule type" value="Genomic_DNA"/>
</dbReference>
<dbReference type="PROSITE" id="PS51352">
    <property type="entry name" value="THIOREDOXIN_2"/>
    <property type="match status" value="1"/>
</dbReference>
<dbReference type="OrthoDB" id="9794348at2"/>
<keyword evidence="4" id="KW-0676">Redox-active center</keyword>
<feature type="domain" description="Thioredoxin" evidence="6">
    <location>
        <begin position="258"/>
        <end position="399"/>
    </location>
</feature>
<dbReference type="RefSeq" id="WP_123847729.1">
    <property type="nucleotide sequence ID" value="NZ_RPDH01000002.1"/>
</dbReference>
<feature type="chain" id="PRO_5018034398" evidence="5">
    <location>
        <begin position="22"/>
        <end position="414"/>
    </location>
</feature>
<dbReference type="InterPro" id="IPR050553">
    <property type="entry name" value="Thioredoxin_ResA/DsbE_sf"/>
</dbReference>
<evidence type="ECO:0000256" key="5">
    <source>
        <dbReference type="SAM" id="SignalP"/>
    </source>
</evidence>
<evidence type="ECO:0000259" key="6">
    <source>
        <dbReference type="PROSITE" id="PS51352"/>
    </source>
</evidence>
<evidence type="ECO:0000313" key="8">
    <source>
        <dbReference type="Proteomes" id="UP000278351"/>
    </source>
</evidence>
<protein>
    <submittedName>
        <fullName evidence="7">TlpA family protein disulfide reductase</fullName>
    </submittedName>
</protein>